<keyword evidence="5" id="KW-1185">Reference proteome</keyword>
<feature type="transmembrane region" description="Helical" evidence="3">
    <location>
        <begin position="6"/>
        <end position="29"/>
    </location>
</feature>
<sequence>MFKLTVRGVAFSALFAALVVVFGFVSIPLGFTPVPITLQTLAVMLAGGLLGAAYGFFSMFMVVVLTAVGFPLLHGEGGISVLLGPTGGYVWMWPIAALLIGWLAQRLRTNSVISVISIFLAMEVFGSLLLYVTGVPWLGYVANLSLAEAMVAGCYPYLLGDAIKAVAATVITVSVRRLYPIQRLTGIDFSTPARSRSLN</sequence>
<dbReference type="GO" id="GO:0015225">
    <property type="term" value="F:biotin transmembrane transporter activity"/>
    <property type="evidence" value="ECO:0007669"/>
    <property type="project" value="UniProtKB-UniRule"/>
</dbReference>
<evidence type="ECO:0000256" key="1">
    <source>
        <dbReference type="ARBA" id="ARBA00010692"/>
    </source>
</evidence>
<keyword evidence="2 3" id="KW-0472">Membrane</keyword>
<proteinExistence type="inferred from homology"/>
<dbReference type="PANTHER" id="PTHR34295:SF1">
    <property type="entry name" value="BIOTIN TRANSPORTER BIOY"/>
    <property type="match status" value="1"/>
</dbReference>
<evidence type="ECO:0000313" key="5">
    <source>
        <dbReference type="Proteomes" id="UP000677918"/>
    </source>
</evidence>
<dbReference type="EMBL" id="BOVK01000001">
    <property type="protein sequence ID" value="GIQ67210.1"/>
    <property type="molecule type" value="Genomic_DNA"/>
</dbReference>
<organism evidence="4 5">
    <name type="scientific">Xylanibacillus composti</name>
    <dbReference type="NCBI Taxonomy" id="1572762"/>
    <lineage>
        <taxon>Bacteria</taxon>
        <taxon>Bacillati</taxon>
        <taxon>Bacillota</taxon>
        <taxon>Bacilli</taxon>
        <taxon>Bacillales</taxon>
        <taxon>Paenibacillaceae</taxon>
        <taxon>Xylanibacillus</taxon>
    </lineage>
</organism>
<evidence type="ECO:0000256" key="2">
    <source>
        <dbReference type="PIRNR" id="PIRNR016661"/>
    </source>
</evidence>
<protein>
    <recommendedName>
        <fullName evidence="2">Biotin transporter</fullName>
    </recommendedName>
</protein>
<dbReference type="Proteomes" id="UP000677918">
    <property type="component" value="Unassembled WGS sequence"/>
</dbReference>
<evidence type="ECO:0000313" key="4">
    <source>
        <dbReference type="EMBL" id="GIQ67210.1"/>
    </source>
</evidence>
<name>A0A8J4H0B9_9BACL</name>
<comment type="similarity">
    <text evidence="1 2">Belongs to the BioY family.</text>
</comment>
<keyword evidence="2" id="KW-0813">Transport</keyword>
<dbReference type="InterPro" id="IPR003784">
    <property type="entry name" value="BioY"/>
</dbReference>
<feature type="transmembrane region" description="Helical" evidence="3">
    <location>
        <begin position="88"/>
        <end position="104"/>
    </location>
</feature>
<comment type="caution">
    <text evidence="4">The sequence shown here is derived from an EMBL/GenBank/DDBJ whole genome shotgun (WGS) entry which is preliminary data.</text>
</comment>
<reference evidence="4" key="1">
    <citation type="submission" date="2021-04" db="EMBL/GenBank/DDBJ databases">
        <title>Draft genome sequence of Xylanibacillus composti strain K13.</title>
        <authorList>
            <person name="Uke A."/>
            <person name="Chhe C."/>
            <person name="Baramee S."/>
            <person name="Kosugi A."/>
        </authorList>
    </citation>
    <scope>NUCLEOTIDE SEQUENCE</scope>
    <source>
        <strain evidence="4">K13</strain>
    </source>
</reference>
<accession>A0A8J4H0B9</accession>
<dbReference type="PANTHER" id="PTHR34295">
    <property type="entry name" value="BIOTIN TRANSPORTER BIOY"/>
    <property type="match status" value="1"/>
</dbReference>
<dbReference type="GO" id="GO:0005886">
    <property type="term" value="C:plasma membrane"/>
    <property type="evidence" value="ECO:0007669"/>
    <property type="project" value="UniProtKB-SubCell"/>
</dbReference>
<keyword evidence="3" id="KW-0812">Transmembrane</keyword>
<dbReference type="AlphaFoldDB" id="A0A8J4H0B9"/>
<keyword evidence="2" id="KW-1003">Cell membrane</keyword>
<dbReference type="RefSeq" id="WP_213409819.1">
    <property type="nucleotide sequence ID" value="NZ_BOVK01000001.1"/>
</dbReference>
<dbReference type="PIRSF" id="PIRSF016661">
    <property type="entry name" value="BioY"/>
    <property type="match status" value="1"/>
</dbReference>
<comment type="subcellular location">
    <subcellularLocation>
        <location evidence="2">Cell membrane</location>
        <topology evidence="2">Multi-pass membrane protein</topology>
    </subcellularLocation>
</comment>
<keyword evidence="3" id="KW-1133">Transmembrane helix</keyword>
<feature type="transmembrane region" description="Helical" evidence="3">
    <location>
        <begin position="137"/>
        <end position="158"/>
    </location>
</feature>
<feature type="transmembrane region" description="Helical" evidence="3">
    <location>
        <begin position="41"/>
        <end position="68"/>
    </location>
</feature>
<gene>
    <name evidence="4" type="ORF">XYCOK13_00340</name>
</gene>
<evidence type="ECO:0000256" key="3">
    <source>
        <dbReference type="SAM" id="Phobius"/>
    </source>
</evidence>
<dbReference type="Gene3D" id="1.10.1760.20">
    <property type="match status" value="1"/>
</dbReference>
<dbReference type="Pfam" id="PF02632">
    <property type="entry name" value="BioY"/>
    <property type="match status" value="1"/>
</dbReference>
<feature type="transmembrane region" description="Helical" evidence="3">
    <location>
        <begin position="111"/>
        <end position="131"/>
    </location>
</feature>